<feature type="transmembrane region" description="Helical" evidence="2">
    <location>
        <begin position="31"/>
        <end position="48"/>
    </location>
</feature>
<protein>
    <submittedName>
        <fullName evidence="3">Uncharacterized protein</fullName>
    </submittedName>
</protein>
<gene>
    <name evidence="3" type="ORF">LRS13_18385</name>
</gene>
<name>A0ABY5PDE3_9ACTN</name>
<evidence type="ECO:0000313" key="3">
    <source>
        <dbReference type="EMBL" id="UUY02642.1"/>
    </source>
</evidence>
<sequence>MRRARLYLPIVICLAVIVAIALTQSAHGLEGVLLIAGAVFAIAVLDLFSRRAGRVPGPPEDASDRDAGAPPGSPRR</sequence>
<keyword evidence="2" id="KW-0472">Membrane</keyword>
<keyword evidence="2" id="KW-1133">Transmembrane helix</keyword>
<dbReference type="RefSeq" id="WP_353863166.1">
    <property type="nucleotide sequence ID" value="NZ_CP088295.1"/>
</dbReference>
<dbReference type="EMBL" id="CP088295">
    <property type="protein sequence ID" value="UUY02642.1"/>
    <property type="molecule type" value="Genomic_DNA"/>
</dbReference>
<reference evidence="4" key="1">
    <citation type="submission" date="2021-11" db="EMBL/GenBank/DDBJ databases">
        <title>Cultivation dependent microbiological survey of springs from the worlds oldest radium mine currently devoted to the extraction of radon-saturated water.</title>
        <authorList>
            <person name="Kapinusova G."/>
            <person name="Smrhova T."/>
            <person name="Strejcek M."/>
            <person name="Suman J."/>
            <person name="Jani K."/>
            <person name="Pajer P."/>
            <person name="Uhlik O."/>
        </authorList>
    </citation>
    <scope>NUCLEOTIDE SEQUENCE [LARGE SCALE GENOMIC DNA]</scope>
    <source>
        <strain evidence="4">J379</strain>
    </source>
</reference>
<accession>A0ABY5PDE3</accession>
<organism evidence="3 4">
    <name type="scientific">Svornostia abyssi</name>
    <dbReference type="NCBI Taxonomy" id="2898438"/>
    <lineage>
        <taxon>Bacteria</taxon>
        <taxon>Bacillati</taxon>
        <taxon>Actinomycetota</taxon>
        <taxon>Thermoleophilia</taxon>
        <taxon>Solirubrobacterales</taxon>
        <taxon>Baekduiaceae</taxon>
        <taxon>Svornostia</taxon>
    </lineage>
</organism>
<keyword evidence="4" id="KW-1185">Reference proteome</keyword>
<dbReference type="Proteomes" id="UP001058860">
    <property type="component" value="Chromosome"/>
</dbReference>
<evidence type="ECO:0000256" key="2">
    <source>
        <dbReference type="SAM" id="Phobius"/>
    </source>
</evidence>
<feature type="region of interest" description="Disordered" evidence="1">
    <location>
        <begin position="54"/>
        <end position="76"/>
    </location>
</feature>
<evidence type="ECO:0000256" key="1">
    <source>
        <dbReference type="SAM" id="MobiDB-lite"/>
    </source>
</evidence>
<evidence type="ECO:0000313" key="4">
    <source>
        <dbReference type="Proteomes" id="UP001058860"/>
    </source>
</evidence>
<proteinExistence type="predicted"/>
<keyword evidence="2" id="KW-0812">Transmembrane</keyword>